<dbReference type="Gene3D" id="3.30.460.10">
    <property type="entry name" value="Beta Polymerase, domain 2"/>
    <property type="match status" value="1"/>
</dbReference>
<dbReference type="EMBL" id="MSFM01000006">
    <property type="protein sequence ID" value="PKY04504.1"/>
    <property type="molecule type" value="Genomic_DNA"/>
</dbReference>
<feature type="region of interest" description="Disordered" evidence="9">
    <location>
        <begin position="274"/>
        <end position="313"/>
    </location>
</feature>
<keyword evidence="5 8" id="KW-0809">Transit peptide</keyword>
<dbReference type="GO" id="GO:0140053">
    <property type="term" value="P:mitochondrial gene expression"/>
    <property type="evidence" value="ECO:0007669"/>
    <property type="project" value="UniProtKB-UniRule"/>
</dbReference>
<dbReference type="AlphaFoldDB" id="A0A2I1D3Q5"/>
<dbReference type="Proteomes" id="UP000234254">
    <property type="component" value="Unassembled WGS sequence"/>
</dbReference>
<keyword evidence="7 8" id="KW-0472">Membrane</keyword>
<comment type="function">
    <text evidence="8">Mitochondrial mRNA stabilization factor.</text>
</comment>
<dbReference type="FunFam" id="3.30.460.10:FF:000044">
    <property type="entry name" value="ATPase synthesis protein 25, mitochondrial"/>
    <property type="match status" value="1"/>
</dbReference>
<evidence type="ECO:0000256" key="8">
    <source>
        <dbReference type="RuleBase" id="RU367062"/>
    </source>
</evidence>
<comment type="function">
    <text evidence="1">Probable mitochondrial mRNA stabilization factor.</text>
</comment>
<reference evidence="10" key="1">
    <citation type="submission" date="2016-12" db="EMBL/GenBank/DDBJ databases">
        <title>The genomes of Aspergillus section Nigri reveals drivers in fungal speciation.</title>
        <authorList>
            <consortium name="DOE Joint Genome Institute"/>
            <person name="Vesth T.C."/>
            <person name="Nybo J."/>
            <person name="Theobald S."/>
            <person name="Brandl J."/>
            <person name="Frisvad J.C."/>
            <person name="Nielsen K.F."/>
            <person name="Lyhne E.K."/>
            <person name="Kogle M.E."/>
            <person name="Kuo A."/>
            <person name="Riley R."/>
            <person name="Clum A."/>
            <person name="Nolan M."/>
            <person name="Lipzen A."/>
            <person name="Salamov A."/>
            <person name="Henrissat B."/>
            <person name="Wiebenga A."/>
            <person name="De vries R.P."/>
            <person name="Grigoriev I.V."/>
            <person name="Mortensen U.H."/>
            <person name="Andersen M.R."/>
            <person name="Baker S.E."/>
        </authorList>
    </citation>
    <scope>NUCLEOTIDE SEQUENCE</scope>
    <source>
        <strain evidence="10">IBT 28561</strain>
    </source>
</reference>
<dbReference type="VEuPathDB" id="FungiDB:P168DRAFT_290565"/>
<dbReference type="GO" id="GO:0048255">
    <property type="term" value="P:mRNA stabilization"/>
    <property type="evidence" value="ECO:0007669"/>
    <property type="project" value="TreeGrafter"/>
</dbReference>
<protein>
    <recommendedName>
        <fullName evidence="8">ATPase synthesis protein 25</fullName>
    </recommendedName>
</protein>
<dbReference type="RefSeq" id="XP_024693098.1">
    <property type="nucleotide sequence ID" value="XM_024837246.1"/>
</dbReference>
<name>A0A2I1D3Q5_ASPC2</name>
<dbReference type="OrthoDB" id="107372at2759"/>
<evidence type="ECO:0000313" key="11">
    <source>
        <dbReference type="Proteomes" id="UP000234254"/>
    </source>
</evidence>
<evidence type="ECO:0000313" key="10">
    <source>
        <dbReference type="EMBL" id="PKY04504.1"/>
    </source>
</evidence>
<keyword evidence="6 8" id="KW-0496">Mitochondrion</keyword>
<comment type="subcellular location">
    <subcellularLocation>
        <location evidence="2 8">Mitochondrion inner membrane</location>
        <topology evidence="2 8">Peripheral membrane protein</topology>
        <orientation evidence="2 8">Matrix side</orientation>
    </subcellularLocation>
</comment>
<evidence type="ECO:0000256" key="6">
    <source>
        <dbReference type="ARBA" id="ARBA00023128"/>
    </source>
</evidence>
<feature type="region of interest" description="Disordered" evidence="9">
    <location>
        <begin position="34"/>
        <end position="68"/>
    </location>
</feature>
<evidence type="ECO:0000256" key="4">
    <source>
        <dbReference type="ARBA" id="ARBA00022792"/>
    </source>
</evidence>
<dbReference type="PANTHER" id="PTHR28087">
    <property type="entry name" value="ATPASE SYNTHESIS PROTEIN 25, MITOCHONDRIAL"/>
    <property type="match status" value="1"/>
</dbReference>
<organism evidence="10 11">
    <name type="scientific">Aspergillus campestris (strain IBT 28561)</name>
    <dbReference type="NCBI Taxonomy" id="1392248"/>
    <lineage>
        <taxon>Eukaryota</taxon>
        <taxon>Fungi</taxon>
        <taxon>Dikarya</taxon>
        <taxon>Ascomycota</taxon>
        <taxon>Pezizomycotina</taxon>
        <taxon>Eurotiomycetes</taxon>
        <taxon>Eurotiomycetidae</taxon>
        <taxon>Eurotiales</taxon>
        <taxon>Aspergillaceae</taxon>
        <taxon>Aspergillus</taxon>
        <taxon>Aspergillus subgen. Circumdati</taxon>
    </lineage>
</organism>
<gene>
    <name evidence="10" type="ORF">P168DRAFT_290565</name>
</gene>
<evidence type="ECO:0000256" key="3">
    <source>
        <dbReference type="ARBA" id="ARBA00010787"/>
    </source>
</evidence>
<proteinExistence type="inferred from homology"/>
<evidence type="ECO:0000256" key="5">
    <source>
        <dbReference type="ARBA" id="ARBA00022946"/>
    </source>
</evidence>
<evidence type="ECO:0000256" key="1">
    <source>
        <dbReference type="ARBA" id="ARBA00003470"/>
    </source>
</evidence>
<dbReference type="InterPro" id="IPR040152">
    <property type="entry name" value="Atp25"/>
</dbReference>
<evidence type="ECO:0000256" key="9">
    <source>
        <dbReference type="SAM" id="MobiDB-lite"/>
    </source>
</evidence>
<evidence type="ECO:0000256" key="7">
    <source>
        <dbReference type="ARBA" id="ARBA00023136"/>
    </source>
</evidence>
<dbReference type="PANTHER" id="PTHR28087:SF1">
    <property type="entry name" value="ATPASE SYNTHESIS PROTEIN 25, MITOCHONDRIAL"/>
    <property type="match status" value="1"/>
</dbReference>
<accession>A0A2I1D3Q5</accession>
<sequence length="667" mass="73277">MHRAFLRRAPWPRFDGLAVASRISLSRSAGRSLVSTAHRSQLERPANPPAPALRGKEENAAEESEAPSTHIPWYLQEEGLPSEPEQVASRDKLPELPENPPQILPVLLDYTFKDLGLDELKLFDLRGLETPAALGANVIMVIGTARSVKHLNVSADRLCRWLRTNYKLTPYADGLLGRNELKIKLRRKARRARVATRSGATFDEKDDGITTGWICVNAGVVEKAPAPETPDPNFEGFGSVAAGTRVVVQIFTEEKRTETDLDGLWQSTLDRAERQQLRASQEQPDAPSPNVRSRAFHPTQPLSSDRENFSIPRSPVNLPFEQIRRIHGSRSIRSLHQDTTVGHVPLEIPVNAGMAGCGATAGMSVESLLGHLSRLPDEKALSELGDGPADRNSTLFLQLFHGQLAGRSEEEAALAQMELSSIAIARRHPAYSKESLCDAFKECSALGYRVSDNLGLQVALALLTSRPAADAAAGSPGWLPLADRELALVVLNHLSLRGTDLLNLSVLNPLYHAATLPAHDSLDPHHGDPTLGSQFLSWLAGAVDRPFHPDEARPFMATLFRNGDFDRFWTLWRRTALQGRPHPPADYAMLFQLHADLGDVRRARDVVTTWAPMMSREAPPVPVQGAVAEHLMRCILLVDPAIRDREAEGVTGGFVPLWAACREGLSR</sequence>
<comment type="caution">
    <text evidence="10">The sequence shown here is derived from an EMBL/GenBank/DDBJ whole genome shotgun (WGS) entry which is preliminary data.</text>
</comment>
<comment type="similarity">
    <text evidence="3 8">Belongs to the ATP25 family.</text>
</comment>
<evidence type="ECO:0000256" key="2">
    <source>
        <dbReference type="ARBA" id="ARBA00004443"/>
    </source>
</evidence>
<keyword evidence="4 8" id="KW-0999">Mitochondrion inner membrane</keyword>
<keyword evidence="11" id="KW-1185">Reference proteome</keyword>
<dbReference type="GO" id="GO:0005743">
    <property type="term" value="C:mitochondrial inner membrane"/>
    <property type="evidence" value="ECO:0007669"/>
    <property type="project" value="UniProtKB-SubCell"/>
</dbReference>
<dbReference type="InterPro" id="IPR043519">
    <property type="entry name" value="NT_sf"/>
</dbReference>
<dbReference type="GeneID" id="36544770"/>